<dbReference type="InterPro" id="IPR022998">
    <property type="entry name" value="ThiamineP_synth_TenI"/>
</dbReference>
<dbReference type="Pfam" id="PF02581">
    <property type="entry name" value="TMP-TENI"/>
    <property type="match status" value="1"/>
</dbReference>
<gene>
    <name evidence="5" type="ORF">WM40_18420</name>
</gene>
<comment type="pathway">
    <text evidence="1">Cofactor biosynthesis; thiamine diphosphate biosynthesis.</text>
</comment>
<keyword evidence="6" id="KW-1185">Reference proteome</keyword>
<organism evidence="5 6">
    <name type="scientific">Robbsia andropogonis</name>
    <dbReference type="NCBI Taxonomy" id="28092"/>
    <lineage>
        <taxon>Bacteria</taxon>
        <taxon>Pseudomonadati</taxon>
        <taxon>Pseudomonadota</taxon>
        <taxon>Betaproteobacteria</taxon>
        <taxon>Burkholderiales</taxon>
        <taxon>Burkholderiaceae</taxon>
        <taxon>Robbsia</taxon>
    </lineage>
</organism>
<evidence type="ECO:0000313" key="5">
    <source>
        <dbReference type="EMBL" id="KKB62298.1"/>
    </source>
</evidence>
<dbReference type="InterPro" id="IPR036206">
    <property type="entry name" value="ThiamineP_synth_sf"/>
</dbReference>
<dbReference type="InterPro" id="IPR013785">
    <property type="entry name" value="Aldolase_TIM"/>
</dbReference>
<dbReference type="Proteomes" id="UP000033618">
    <property type="component" value="Unassembled WGS sequence"/>
</dbReference>
<dbReference type="GO" id="GO:0009228">
    <property type="term" value="P:thiamine biosynthetic process"/>
    <property type="evidence" value="ECO:0007669"/>
    <property type="project" value="UniProtKB-KW"/>
</dbReference>
<evidence type="ECO:0000313" key="6">
    <source>
        <dbReference type="Proteomes" id="UP000033618"/>
    </source>
</evidence>
<accession>A0A0F5JWR4</accession>
<evidence type="ECO:0000256" key="2">
    <source>
        <dbReference type="ARBA" id="ARBA00022977"/>
    </source>
</evidence>
<dbReference type="EMBL" id="LAQU01000022">
    <property type="protein sequence ID" value="KKB62298.1"/>
    <property type="molecule type" value="Genomic_DNA"/>
</dbReference>
<proteinExistence type="predicted"/>
<feature type="compositionally biased region" description="Low complexity" evidence="3">
    <location>
        <begin position="49"/>
        <end position="67"/>
    </location>
</feature>
<evidence type="ECO:0000256" key="3">
    <source>
        <dbReference type="SAM" id="MobiDB-lite"/>
    </source>
</evidence>
<dbReference type="AlphaFoldDB" id="A0A0F5JWR4"/>
<dbReference type="PATRIC" id="fig|28092.6.peg.4324"/>
<keyword evidence="2" id="KW-0784">Thiamine biosynthesis</keyword>
<dbReference type="Gene3D" id="3.20.20.70">
    <property type="entry name" value="Aldolase class I"/>
    <property type="match status" value="1"/>
</dbReference>
<dbReference type="GO" id="GO:0005737">
    <property type="term" value="C:cytoplasm"/>
    <property type="evidence" value="ECO:0007669"/>
    <property type="project" value="TreeGrafter"/>
</dbReference>
<feature type="domain" description="Thiamine phosphate synthase/TenI" evidence="4">
    <location>
        <begin position="21"/>
        <end position="230"/>
    </location>
</feature>
<dbReference type="PANTHER" id="PTHR20857:SF15">
    <property type="entry name" value="THIAMINE-PHOSPHATE SYNTHASE"/>
    <property type="match status" value="1"/>
</dbReference>
<dbReference type="CDD" id="cd00564">
    <property type="entry name" value="TMP_TenI"/>
    <property type="match status" value="1"/>
</dbReference>
<protein>
    <recommendedName>
        <fullName evidence="4">Thiamine phosphate synthase/TenI domain-containing protein</fullName>
    </recommendedName>
</protein>
<evidence type="ECO:0000256" key="1">
    <source>
        <dbReference type="ARBA" id="ARBA00004948"/>
    </source>
</evidence>
<reference evidence="5 6" key="1">
    <citation type="submission" date="2015-03" db="EMBL/GenBank/DDBJ databases">
        <title>Draft Genome Sequence of Burkholderia andropogonis type strain ICMP2807, isolated from Sorghum bicolor.</title>
        <authorList>
            <person name="Lopes-Santos L."/>
            <person name="Castro D.B."/>
            <person name="Ottoboni L.M."/>
            <person name="Park D."/>
            <person name="Weirc B.S."/>
            <person name="Destefano S.A."/>
        </authorList>
    </citation>
    <scope>NUCLEOTIDE SEQUENCE [LARGE SCALE GENOMIC DNA]</scope>
    <source>
        <strain evidence="5 6">ICMP2807</strain>
    </source>
</reference>
<dbReference type="GO" id="GO:0004789">
    <property type="term" value="F:thiamine-phosphate diphosphorylase activity"/>
    <property type="evidence" value="ECO:0007669"/>
    <property type="project" value="TreeGrafter"/>
</dbReference>
<dbReference type="STRING" id="28092.WM40_18420"/>
<comment type="caution">
    <text evidence="5">The sequence shown here is derived from an EMBL/GenBank/DDBJ whole genome shotgun (WGS) entry which is preliminary data.</text>
</comment>
<feature type="region of interest" description="Disordered" evidence="3">
    <location>
        <begin position="49"/>
        <end position="71"/>
    </location>
</feature>
<sequence>MLTAFPRCTDVLGIYPIALSAEWVRRLVEAGARTIQLRIKTPYTHADVAPHAASDSAPPDTASDKPSFSSDRIASSQARLRDEIHRAVAYCKQAPVPVQLFINDHWHLAIEADAYGVHLGQEDLAALPAFALDAIATAGLRLGLSTHGYYEMLLALRFRPSYIACGPVFATTTKSVAVPPQGVRRLAAYCRLLRDAVPPVPAVAIGGIGLANVTAVRAAGAASAAVVGAVVNSVTEIDRNALKETVLALQVAFNG</sequence>
<dbReference type="SUPFAM" id="SSF51391">
    <property type="entry name" value="Thiamin phosphate synthase"/>
    <property type="match status" value="1"/>
</dbReference>
<dbReference type="PANTHER" id="PTHR20857">
    <property type="entry name" value="THIAMINE-PHOSPHATE PYROPHOSPHORYLASE"/>
    <property type="match status" value="1"/>
</dbReference>
<evidence type="ECO:0000259" key="4">
    <source>
        <dbReference type="Pfam" id="PF02581"/>
    </source>
</evidence>
<name>A0A0F5JWR4_9BURK</name>